<keyword evidence="3" id="KW-1185">Reference proteome</keyword>
<feature type="compositionally biased region" description="Polar residues" evidence="1">
    <location>
        <begin position="17"/>
        <end position="33"/>
    </location>
</feature>
<dbReference type="Proteomes" id="UP000008021">
    <property type="component" value="Chromosome 9"/>
</dbReference>
<dbReference type="AlphaFoldDB" id="A0A0E0ESF8"/>
<dbReference type="EnsemblPlants" id="OMERI09G08660.1">
    <property type="protein sequence ID" value="OMERI09G08660.1"/>
    <property type="gene ID" value="OMERI09G08660"/>
</dbReference>
<accession>A0A0E0ESF8</accession>
<reference evidence="2" key="2">
    <citation type="submission" date="2018-05" db="EMBL/GenBank/DDBJ databases">
        <title>OmerRS3 (Oryza meridionalis Reference Sequence Version 3).</title>
        <authorList>
            <person name="Zhang J."/>
            <person name="Kudrna D."/>
            <person name="Lee S."/>
            <person name="Talag J."/>
            <person name="Welchert J."/>
            <person name="Wing R.A."/>
        </authorList>
    </citation>
    <scope>NUCLEOTIDE SEQUENCE [LARGE SCALE GENOMIC DNA]</scope>
    <source>
        <strain evidence="2">cv. OR44</strain>
    </source>
</reference>
<dbReference type="Gramene" id="OMERI09G08660.1">
    <property type="protein sequence ID" value="OMERI09G08660.1"/>
    <property type="gene ID" value="OMERI09G08660"/>
</dbReference>
<dbReference type="HOGENOM" id="CLU_1498608_0_0_1"/>
<evidence type="ECO:0000256" key="1">
    <source>
        <dbReference type="SAM" id="MobiDB-lite"/>
    </source>
</evidence>
<reference evidence="2" key="1">
    <citation type="submission" date="2015-04" db="UniProtKB">
        <authorList>
            <consortium name="EnsemblPlants"/>
        </authorList>
    </citation>
    <scope>IDENTIFICATION</scope>
</reference>
<evidence type="ECO:0000313" key="2">
    <source>
        <dbReference type="EnsemblPlants" id="OMERI09G08660.1"/>
    </source>
</evidence>
<evidence type="ECO:0000313" key="3">
    <source>
        <dbReference type="Proteomes" id="UP000008021"/>
    </source>
</evidence>
<protein>
    <submittedName>
        <fullName evidence="2">Uncharacterized protein</fullName>
    </submittedName>
</protein>
<feature type="region of interest" description="Disordered" evidence="1">
    <location>
        <begin position="1"/>
        <end position="42"/>
    </location>
</feature>
<organism evidence="2">
    <name type="scientific">Oryza meridionalis</name>
    <dbReference type="NCBI Taxonomy" id="40149"/>
    <lineage>
        <taxon>Eukaryota</taxon>
        <taxon>Viridiplantae</taxon>
        <taxon>Streptophyta</taxon>
        <taxon>Embryophyta</taxon>
        <taxon>Tracheophyta</taxon>
        <taxon>Spermatophyta</taxon>
        <taxon>Magnoliopsida</taxon>
        <taxon>Liliopsida</taxon>
        <taxon>Poales</taxon>
        <taxon>Poaceae</taxon>
        <taxon>BOP clade</taxon>
        <taxon>Oryzoideae</taxon>
        <taxon>Oryzeae</taxon>
        <taxon>Oryzinae</taxon>
        <taxon>Oryza</taxon>
    </lineage>
</organism>
<sequence length="180" mass="20292">MSFTATSPELDGPNVMQLVTRSPSVPATRSRTSPYRRGRGGGCPSAILHLTADGTGHPPPLPLRYGDVRDRVAGTDGERVTSCLKLGPSNSGDVAVKDMWYGAASSFCPSWWRKPTRRTRIRRPPLLSPFQRRRRRRGGPSARGRPEERRRAPTTTRNRKWREMNGEKRRKRDVVAPVFF</sequence>
<feature type="region of interest" description="Disordered" evidence="1">
    <location>
        <begin position="119"/>
        <end position="180"/>
    </location>
</feature>
<proteinExistence type="predicted"/>
<name>A0A0E0ESF8_9ORYZ</name>